<evidence type="ECO:0000256" key="1">
    <source>
        <dbReference type="ARBA" id="ARBA00006484"/>
    </source>
</evidence>
<dbReference type="PANTHER" id="PTHR43639">
    <property type="entry name" value="OXIDOREDUCTASE, SHORT-CHAIN DEHYDROGENASE/REDUCTASE FAMILY (AFU_ORTHOLOGUE AFUA_5G02870)"/>
    <property type="match status" value="1"/>
</dbReference>
<reference evidence="3" key="1">
    <citation type="submission" date="2019-12" db="EMBL/GenBank/DDBJ databases">
        <title>Actinomadura physcomitrii sp. nov., a novel actinomycete isolated from moss [Physcomitrium sphaericum (Ludw) Fuernr].</title>
        <authorList>
            <person name="Zhuang X."/>
        </authorList>
    </citation>
    <scope>NUCLEOTIDE SEQUENCE [LARGE SCALE GENOMIC DNA]</scope>
    <source>
        <strain evidence="3">LD22</strain>
    </source>
</reference>
<dbReference type="SUPFAM" id="SSF51735">
    <property type="entry name" value="NAD(P)-binding Rossmann-fold domains"/>
    <property type="match status" value="1"/>
</dbReference>
<dbReference type="Pfam" id="PF13561">
    <property type="entry name" value="adh_short_C2"/>
    <property type="match status" value="1"/>
</dbReference>
<comment type="similarity">
    <text evidence="1">Belongs to the short-chain dehydrogenases/reductases (SDR) family.</text>
</comment>
<dbReference type="GO" id="GO:0016491">
    <property type="term" value="F:oxidoreductase activity"/>
    <property type="evidence" value="ECO:0007669"/>
    <property type="project" value="UniProtKB-KW"/>
</dbReference>
<dbReference type="InterPro" id="IPR036291">
    <property type="entry name" value="NAD(P)-bd_dom_sf"/>
</dbReference>
<evidence type="ECO:0000256" key="2">
    <source>
        <dbReference type="ARBA" id="ARBA00023002"/>
    </source>
</evidence>
<dbReference type="PANTHER" id="PTHR43639:SF1">
    <property type="entry name" value="SHORT-CHAIN DEHYDROGENASE_REDUCTASE FAMILY PROTEIN"/>
    <property type="match status" value="1"/>
</dbReference>
<gene>
    <name evidence="3" type="ORF">F8568_005495</name>
</gene>
<dbReference type="AlphaFoldDB" id="A0A6I4M320"/>
<accession>A0A6I4M320</accession>
<dbReference type="EMBL" id="WBMS02000003">
    <property type="protein sequence ID" value="MVZ99841.1"/>
    <property type="molecule type" value="Genomic_DNA"/>
</dbReference>
<dbReference type="Proteomes" id="UP000462055">
    <property type="component" value="Unassembled WGS sequence"/>
</dbReference>
<protein>
    <submittedName>
        <fullName evidence="3">SDR family oxidoreductase</fullName>
    </submittedName>
</protein>
<dbReference type="RefSeq" id="WP_151592010.1">
    <property type="nucleotide sequence ID" value="NZ_WBMS02000003.1"/>
</dbReference>
<evidence type="ECO:0000313" key="4">
    <source>
        <dbReference type="Proteomes" id="UP000462055"/>
    </source>
</evidence>
<organism evidence="3 4">
    <name type="scientific">Actinomadura physcomitrii</name>
    <dbReference type="NCBI Taxonomy" id="2650748"/>
    <lineage>
        <taxon>Bacteria</taxon>
        <taxon>Bacillati</taxon>
        <taxon>Actinomycetota</taxon>
        <taxon>Actinomycetes</taxon>
        <taxon>Streptosporangiales</taxon>
        <taxon>Thermomonosporaceae</taxon>
        <taxon>Actinomadura</taxon>
    </lineage>
</organism>
<name>A0A6I4M320_9ACTN</name>
<keyword evidence="2" id="KW-0560">Oxidoreductase</keyword>
<comment type="caution">
    <text evidence="3">The sequence shown here is derived from an EMBL/GenBank/DDBJ whole genome shotgun (WGS) entry which is preliminary data.</text>
</comment>
<keyword evidence="4" id="KW-1185">Reference proteome</keyword>
<dbReference type="PRINTS" id="PR00081">
    <property type="entry name" value="GDHRDH"/>
</dbReference>
<proteinExistence type="inferred from homology"/>
<dbReference type="InterPro" id="IPR002347">
    <property type="entry name" value="SDR_fam"/>
</dbReference>
<evidence type="ECO:0000313" key="3">
    <source>
        <dbReference type="EMBL" id="MVZ99841.1"/>
    </source>
</evidence>
<dbReference type="Gene3D" id="3.40.50.720">
    <property type="entry name" value="NAD(P)-binding Rossmann-like Domain"/>
    <property type="match status" value="1"/>
</dbReference>
<sequence length="273" mass="28438">METIVVTGAATGIGASTAERWKAGGHRVIGVGLADCEANADLSEPGGRARAVSEILDLAGGVVDGHAACAGLSRNSGDERKIIAVNFFGAFEPLLALRKALSRGDRPGVALVSSSGMLRPWGVPGALKACLEMDEPGALEAVAADPRADGPFAQRPAYATSKSALGPMARRLAWQTEWTGAGITINVVAPGVTKTPTTDVDFATPEGEQRLLKAAPSPMNRIAEADEAADPVAYFAEGRARFVTGQVVFVDGGLDARRRPDDPILPLDDDRWV</sequence>